<reference evidence="2 3" key="1">
    <citation type="submission" date="2020-08" db="EMBL/GenBank/DDBJ databases">
        <title>Genomic Encyclopedia of Type Strains, Phase III (KMG-III): the genomes of soil and plant-associated and newly described type strains.</title>
        <authorList>
            <person name="Whitman W."/>
        </authorList>
    </citation>
    <scope>NUCLEOTIDE SEQUENCE [LARGE SCALE GENOMIC DNA]</scope>
    <source>
        <strain evidence="2 3">SFB5A</strain>
    </source>
</reference>
<dbReference type="AlphaFoldDB" id="A0A7W7XHB9"/>
<feature type="region of interest" description="Disordered" evidence="1">
    <location>
        <begin position="1"/>
        <end position="33"/>
    </location>
</feature>
<comment type="caution">
    <text evidence="2">The sequence shown here is derived from an EMBL/GenBank/DDBJ whole genome shotgun (WGS) entry which is preliminary data.</text>
</comment>
<gene>
    <name evidence="2" type="ORF">GGE06_008379</name>
</gene>
<dbReference type="RefSeq" id="WP_184933222.1">
    <property type="nucleotide sequence ID" value="NZ_JACHJY010000021.1"/>
</dbReference>
<evidence type="ECO:0000313" key="2">
    <source>
        <dbReference type="EMBL" id="MBB4987406.1"/>
    </source>
</evidence>
<proteinExistence type="predicted"/>
<dbReference type="Proteomes" id="UP000582643">
    <property type="component" value="Unassembled WGS sequence"/>
</dbReference>
<sequence>MEPLPGWPGKEHPHTGEVIPGREDSPGYTPEQAAEEKRLWELVRELSIAVSTHSYWNKPERGPELVEARMALKHHPDVMAALGDLAEAS</sequence>
<feature type="compositionally biased region" description="Basic and acidic residues" evidence="1">
    <location>
        <begin position="9"/>
        <end position="25"/>
    </location>
</feature>
<evidence type="ECO:0000313" key="3">
    <source>
        <dbReference type="Proteomes" id="UP000582643"/>
    </source>
</evidence>
<organism evidence="2 3">
    <name type="scientific">Streptomyces nymphaeiformis</name>
    <dbReference type="NCBI Taxonomy" id="2663842"/>
    <lineage>
        <taxon>Bacteria</taxon>
        <taxon>Bacillati</taxon>
        <taxon>Actinomycetota</taxon>
        <taxon>Actinomycetes</taxon>
        <taxon>Kitasatosporales</taxon>
        <taxon>Streptomycetaceae</taxon>
        <taxon>Streptomyces</taxon>
    </lineage>
</organism>
<dbReference type="EMBL" id="JACHJY010000021">
    <property type="protein sequence ID" value="MBB4987406.1"/>
    <property type="molecule type" value="Genomic_DNA"/>
</dbReference>
<keyword evidence="3" id="KW-1185">Reference proteome</keyword>
<name>A0A7W7XHB9_9ACTN</name>
<protein>
    <submittedName>
        <fullName evidence="2">Uncharacterized protein</fullName>
    </submittedName>
</protein>
<accession>A0A7W7XHB9</accession>
<evidence type="ECO:0000256" key="1">
    <source>
        <dbReference type="SAM" id="MobiDB-lite"/>
    </source>
</evidence>